<dbReference type="GO" id="GO:0016779">
    <property type="term" value="F:nucleotidyltransferase activity"/>
    <property type="evidence" value="ECO:0007669"/>
    <property type="project" value="UniProtKB-KW"/>
</dbReference>
<accession>A0A6C0H415</accession>
<dbReference type="PANTHER" id="PTHR43793:SF2">
    <property type="entry name" value="BIFUNCTIONAL PROTEIN HLDE"/>
    <property type="match status" value="1"/>
</dbReference>
<proteinExistence type="predicted"/>
<dbReference type="Gene3D" id="3.40.50.620">
    <property type="entry name" value="HUPs"/>
    <property type="match status" value="1"/>
</dbReference>
<dbReference type="AlphaFoldDB" id="A0A6C0H415"/>
<protein>
    <recommendedName>
        <fullName evidence="3">Cytidyltransferase-like domain-containing protein</fullName>
    </recommendedName>
</protein>
<evidence type="ECO:0000313" key="4">
    <source>
        <dbReference type="EMBL" id="QHT75278.1"/>
    </source>
</evidence>
<evidence type="ECO:0000259" key="3">
    <source>
        <dbReference type="Pfam" id="PF01467"/>
    </source>
</evidence>
<dbReference type="Gene3D" id="2.60.120.10">
    <property type="entry name" value="Jelly Rolls"/>
    <property type="match status" value="1"/>
</dbReference>
<reference evidence="4" key="1">
    <citation type="journal article" date="2020" name="Nature">
        <title>Giant virus diversity and host interactions through global metagenomics.</title>
        <authorList>
            <person name="Schulz F."/>
            <person name="Roux S."/>
            <person name="Paez-Espino D."/>
            <person name="Jungbluth S."/>
            <person name="Walsh D.A."/>
            <person name="Denef V.J."/>
            <person name="McMahon K.D."/>
            <person name="Konstantinidis K.T."/>
            <person name="Eloe-Fadrosh E.A."/>
            <person name="Kyrpides N.C."/>
            <person name="Woyke T."/>
        </authorList>
    </citation>
    <scope>NUCLEOTIDE SEQUENCE</scope>
    <source>
        <strain evidence="4">GVMAG-M-3300023179-63</strain>
    </source>
</reference>
<keyword evidence="2" id="KW-0548">Nucleotidyltransferase</keyword>
<sequence length="401" mass="47551">MKFINNTKEEETICFNCTTRTRENSNKINYFNRVNDKPWGKEYLAYQSKYIGIWILHVNKDQETSLHCHFKKDTILMPIVGCFKINLFDKFIILNLLDTLYVPRETFHGIHSYVDDSILMEIEIYTDKIEYTDKSDLLRIKDIYNRDKNNYETSVVEREPYENEIMYFNTNNKYNINNTYLEIFKIKNIEEIKDKYDKVLLLQGSIFSDGKKITSGTFIDLKNQISILTEYIELLCISNINIKQIQKIIYSKNHLTDYLELNKFNNIGLTSGCFDILHEGHITNLKLCKKNCDHLFVCLSSDKQIKRLKGELRPINNLIDRINMLIHYDFIDILILYDETNDELESELDNIMNIVKPYIWFKGSDYNKQDILKKHPNIKNIQLFDLIKGKSTTNIIQKIIT</sequence>
<evidence type="ECO:0000256" key="2">
    <source>
        <dbReference type="ARBA" id="ARBA00022695"/>
    </source>
</evidence>
<dbReference type="InterPro" id="IPR014729">
    <property type="entry name" value="Rossmann-like_a/b/a_fold"/>
</dbReference>
<dbReference type="EMBL" id="MN739866">
    <property type="protein sequence ID" value="QHT75278.1"/>
    <property type="molecule type" value="Genomic_DNA"/>
</dbReference>
<dbReference type="InterPro" id="IPR004821">
    <property type="entry name" value="Cyt_trans-like"/>
</dbReference>
<keyword evidence="1" id="KW-0808">Transferase</keyword>
<dbReference type="InterPro" id="IPR011051">
    <property type="entry name" value="RmlC_Cupin_sf"/>
</dbReference>
<dbReference type="PANTHER" id="PTHR43793">
    <property type="entry name" value="FAD SYNTHASE"/>
    <property type="match status" value="1"/>
</dbReference>
<dbReference type="NCBIfam" id="TIGR00125">
    <property type="entry name" value="cyt_tran_rel"/>
    <property type="match status" value="1"/>
</dbReference>
<dbReference type="InterPro" id="IPR014710">
    <property type="entry name" value="RmlC-like_jellyroll"/>
</dbReference>
<feature type="domain" description="Cytidyltransferase-like" evidence="3">
    <location>
        <begin position="270"/>
        <end position="368"/>
    </location>
</feature>
<name>A0A6C0H415_9ZZZZ</name>
<evidence type="ECO:0000256" key="1">
    <source>
        <dbReference type="ARBA" id="ARBA00022679"/>
    </source>
</evidence>
<dbReference type="InterPro" id="IPR050385">
    <property type="entry name" value="Archaeal_FAD_synthase"/>
</dbReference>
<dbReference type="Pfam" id="PF01467">
    <property type="entry name" value="CTP_transf_like"/>
    <property type="match status" value="1"/>
</dbReference>
<dbReference type="SUPFAM" id="SSF52374">
    <property type="entry name" value="Nucleotidylyl transferase"/>
    <property type="match status" value="1"/>
</dbReference>
<dbReference type="SUPFAM" id="SSF51182">
    <property type="entry name" value="RmlC-like cupins"/>
    <property type="match status" value="1"/>
</dbReference>
<organism evidence="4">
    <name type="scientific">viral metagenome</name>
    <dbReference type="NCBI Taxonomy" id="1070528"/>
    <lineage>
        <taxon>unclassified sequences</taxon>
        <taxon>metagenomes</taxon>
        <taxon>organismal metagenomes</taxon>
    </lineage>
</organism>